<accession>A0A9W9ZTW7</accession>
<evidence type="ECO:0000259" key="6">
    <source>
        <dbReference type="Pfam" id="PF22435"/>
    </source>
</evidence>
<comment type="similarity">
    <text evidence="1">Belongs to the class IV-like SAM-binding methyltransferase superfamily. RNA methyltransferase TrmH family.</text>
</comment>
<proteinExistence type="inferred from homology"/>
<dbReference type="InterPro" id="IPR051259">
    <property type="entry name" value="rRNA_Methyltransferase"/>
</dbReference>
<dbReference type="InterPro" id="IPR001537">
    <property type="entry name" value="SpoU_MeTrfase"/>
</dbReference>
<dbReference type="InterPro" id="IPR029028">
    <property type="entry name" value="Alpha/beta_knot_MTases"/>
</dbReference>
<evidence type="ECO:0000256" key="3">
    <source>
        <dbReference type="ARBA" id="ARBA00022679"/>
    </source>
</evidence>
<dbReference type="Pfam" id="PF00588">
    <property type="entry name" value="SpoU_methylase"/>
    <property type="match status" value="1"/>
</dbReference>
<dbReference type="Gene3D" id="3.40.1280.10">
    <property type="match status" value="1"/>
</dbReference>
<dbReference type="GO" id="GO:0006396">
    <property type="term" value="P:RNA processing"/>
    <property type="evidence" value="ECO:0007669"/>
    <property type="project" value="InterPro"/>
</dbReference>
<dbReference type="EMBL" id="MU825874">
    <property type="protein sequence ID" value="KAJ7387079.1"/>
    <property type="molecule type" value="Genomic_DNA"/>
</dbReference>
<sequence length="329" mass="36324">MHVVIQRFSLVKQARIVAKFSSFSPRVGQTQKPGQEARTSNETRYETDKVEFERGTPRLRMVTSLNKRRHREKHSRITLEGWRLVKEALMANAKPLGIFYSEPGLLDHIDTSNLPNNCLAQVSKSTMETISNAVTPPGIVGMFRRPGQGEGGELRNQNTLQNPLTVLCDGLRDPTNMGSLVRICAAAGCQSFITSTGCVDVWDPKVFRCSAGGHFYIPIHYNLGWEEIETLIGDKRIFLADNNISGELNIPSSEHFEVDWTLGPSVLVIGGETTGLGATVKNLARQNSGQLVRVPMVNTIESLNAAMAGTVIVYEAYRQLLITAKQAKN</sequence>
<dbReference type="AlphaFoldDB" id="A0A9W9ZTW7"/>
<dbReference type="InterPro" id="IPR029026">
    <property type="entry name" value="tRNA_m1G_MTases_N"/>
</dbReference>
<dbReference type="SUPFAM" id="SSF55315">
    <property type="entry name" value="L30e-like"/>
    <property type="match status" value="1"/>
</dbReference>
<dbReference type="CDD" id="cd18106">
    <property type="entry name" value="SpoU-like_RNMTL1"/>
    <property type="match status" value="1"/>
</dbReference>
<keyword evidence="2" id="KW-0489">Methyltransferase</keyword>
<dbReference type="Proteomes" id="UP001163046">
    <property type="component" value="Unassembled WGS sequence"/>
</dbReference>
<dbReference type="PANTHER" id="PTHR43191">
    <property type="entry name" value="RRNA METHYLTRANSFERASE 3"/>
    <property type="match status" value="1"/>
</dbReference>
<dbReference type="Gene3D" id="3.30.1330.30">
    <property type="match status" value="1"/>
</dbReference>
<dbReference type="Pfam" id="PF22435">
    <property type="entry name" value="MRM3-like_sub_bind"/>
    <property type="match status" value="1"/>
</dbReference>
<dbReference type="GO" id="GO:0003723">
    <property type="term" value="F:RNA binding"/>
    <property type="evidence" value="ECO:0007669"/>
    <property type="project" value="InterPro"/>
</dbReference>
<comment type="caution">
    <text evidence="7">The sequence shown here is derived from an EMBL/GenBank/DDBJ whole genome shotgun (WGS) entry which is preliminary data.</text>
</comment>
<name>A0A9W9ZTW7_9CNID</name>
<keyword evidence="8" id="KW-1185">Reference proteome</keyword>
<dbReference type="GO" id="GO:0008173">
    <property type="term" value="F:RNA methyltransferase activity"/>
    <property type="evidence" value="ECO:0007669"/>
    <property type="project" value="InterPro"/>
</dbReference>
<evidence type="ECO:0000313" key="8">
    <source>
        <dbReference type="Proteomes" id="UP001163046"/>
    </source>
</evidence>
<evidence type="ECO:0000313" key="7">
    <source>
        <dbReference type="EMBL" id="KAJ7387079.1"/>
    </source>
</evidence>
<keyword evidence="3" id="KW-0808">Transferase</keyword>
<dbReference type="GO" id="GO:0032259">
    <property type="term" value="P:methylation"/>
    <property type="evidence" value="ECO:0007669"/>
    <property type="project" value="UniProtKB-KW"/>
</dbReference>
<evidence type="ECO:0000256" key="1">
    <source>
        <dbReference type="ARBA" id="ARBA00007228"/>
    </source>
</evidence>
<feature type="region of interest" description="Disordered" evidence="4">
    <location>
        <begin position="25"/>
        <end position="46"/>
    </location>
</feature>
<evidence type="ECO:0000256" key="2">
    <source>
        <dbReference type="ARBA" id="ARBA00022603"/>
    </source>
</evidence>
<dbReference type="InterPro" id="IPR029064">
    <property type="entry name" value="Ribosomal_eL30-like_sf"/>
</dbReference>
<reference evidence="7" key="1">
    <citation type="submission" date="2023-01" db="EMBL/GenBank/DDBJ databases">
        <title>Genome assembly of the deep-sea coral Lophelia pertusa.</title>
        <authorList>
            <person name="Herrera S."/>
            <person name="Cordes E."/>
        </authorList>
    </citation>
    <scope>NUCLEOTIDE SEQUENCE</scope>
    <source>
        <strain evidence="7">USNM1676648</strain>
        <tissue evidence="7">Polyp</tissue>
    </source>
</reference>
<protein>
    <submittedName>
        <fullName evidence="7">rRNA (Guanosine-2'-O-)-methyltransferase</fullName>
    </submittedName>
</protein>
<evidence type="ECO:0000256" key="4">
    <source>
        <dbReference type="SAM" id="MobiDB-lite"/>
    </source>
</evidence>
<evidence type="ECO:0000259" key="5">
    <source>
        <dbReference type="Pfam" id="PF00588"/>
    </source>
</evidence>
<gene>
    <name evidence="7" type="primary">RNMTL1</name>
    <name evidence="7" type="ORF">OS493_004043</name>
</gene>
<dbReference type="OrthoDB" id="270651at2759"/>
<dbReference type="InterPro" id="IPR053888">
    <property type="entry name" value="MRM3-like_sub_bind"/>
</dbReference>
<feature type="domain" description="tRNA/rRNA methyltransferase SpoU type" evidence="5">
    <location>
        <begin position="164"/>
        <end position="314"/>
    </location>
</feature>
<feature type="domain" description="MRM3-like substrate binding" evidence="6">
    <location>
        <begin position="57"/>
        <end position="141"/>
    </location>
</feature>
<organism evidence="7 8">
    <name type="scientific">Desmophyllum pertusum</name>
    <dbReference type="NCBI Taxonomy" id="174260"/>
    <lineage>
        <taxon>Eukaryota</taxon>
        <taxon>Metazoa</taxon>
        <taxon>Cnidaria</taxon>
        <taxon>Anthozoa</taxon>
        <taxon>Hexacorallia</taxon>
        <taxon>Scleractinia</taxon>
        <taxon>Caryophylliina</taxon>
        <taxon>Caryophylliidae</taxon>
        <taxon>Desmophyllum</taxon>
    </lineage>
</organism>
<feature type="compositionally biased region" description="Polar residues" evidence="4">
    <location>
        <begin position="25"/>
        <end position="38"/>
    </location>
</feature>
<dbReference type="PANTHER" id="PTHR43191:SF2">
    <property type="entry name" value="RRNA METHYLTRANSFERASE 3, MITOCHONDRIAL"/>
    <property type="match status" value="1"/>
</dbReference>
<dbReference type="SUPFAM" id="SSF75217">
    <property type="entry name" value="alpha/beta knot"/>
    <property type="match status" value="1"/>
</dbReference>